<dbReference type="PATRIC" id="fig|33934.6.peg.1717"/>
<comment type="subcellular location">
    <subcellularLocation>
        <location evidence="9">Cytoplasm</location>
    </subcellularLocation>
</comment>
<keyword evidence="5 9" id="KW-0028">Amino-acid biosynthesis</keyword>
<feature type="site" description="Could be important to modulate the pK values of the two catalytic cysteine residues" evidence="9">
    <location>
        <position position="233"/>
    </location>
</feature>
<feature type="active site" description="Proton donor" evidence="9">
    <location>
        <position position="92"/>
    </location>
</feature>
<dbReference type="SUPFAM" id="SSF54506">
    <property type="entry name" value="Diaminopimelate epimerase-like"/>
    <property type="match status" value="1"/>
</dbReference>
<feature type="active site" description="Proton acceptor" evidence="9">
    <location>
        <position position="242"/>
    </location>
</feature>
<feature type="binding site" evidence="9">
    <location>
        <position position="30"/>
    </location>
    <ligand>
        <name>substrate</name>
    </ligand>
</feature>
<evidence type="ECO:0000256" key="7">
    <source>
        <dbReference type="ARBA" id="ARBA00023235"/>
    </source>
</evidence>
<comment type="caution">
    <text evidence="11">The sequence shown here is derived from an EMBL/GenBank/DDBJ whole genome shotgun (WGS) entry which is preliminary data.</text>
</comment>
<evidence type="ECO:0000256" key="4">
    <source>
        <dbReference type="ARBA" id="ARBA00022490"/>
    </source>
</evidence>
<dbReference type="GO" id="GO:0009089">
    <property type="term" value="P:lysine biosynthetic process via diaminopimelate"/>
    <property type="evidence" value="ECO:0007669"/>
    <property type="project" value="UniProtKB-UniRule"/>
</dbReference>
<gene>
    <name evidence="9" type="primary">dapF</name>
    <name evidence="11" type="ORF">TAF16_1436</name>
</gene>
<evidence type="ECO:0000256" key="8">
    <source>
        <dbReference type="ARBA" id="ARBA00051712"/>
    </source>
</evidence>
<keyword evidence="4 9" id="KW-0963">Cytoplasm</keyword>
<accession>A0A178T8C1</accession>
<dbReference type="PANTHER" id="PTHR31689">
    <property type="entry name" value="DIAMINOPIMELATE EPIMERASE, CHLOROPLASTIC"/>
    <property type="match status" value="1"/>
</dbReference>
<feature type="active site" evidence="10">
    <location>
        <position position="92"/>
    </location>
</feature>
<feature type="site" description="Could be important to modulate the pK values of the two catalytic cysteine residues" evidence="9">
    <location>
        <position position="184"/>
    </location>
</feature>
<feature type="binding site" evidence="9">
    <location>
        <position position="215"/>
    </location>
    <ligand>
        <name>substrate</name>
    </ligand>
</feature>
<comment type="catalytic activity">
    <reaction evidence="8 9">
        <text>(2S,6S)-2,6-diaminopimelate = meso-2,6-diaminopimelate</text>
        <dbReference type="Rhea" id="RHEA:15393"/>
        <dbReference type="ChEBI" id="CHEBI:57609"/>
        <dbReference type="ChEBI" id="CHEBI:57791"/>
        <dbReference type="EC" id="5.1.1.7"/>
    </reaction>
</comment>
<feature type="binding site" evidence="9">
    <location>
        <begin position="233"/>
        <end position="234"/>
    </location>
    <ligand>
        <name>substrate</name>
    </ligand>
</feature>
<comment type="similarity">
    <text evidence="2 9">Belongs to the diaminopimelate epimerase family.</text>
</comment>
<reference evidence="11 12" key="1">
    <citation type="submission" date="2016-03" db="EMBL/GenBank/DDBJ databases">
        <title>Spore heat resistance.</title>
        <authorList>
            <person name="Boekhorst J."/>
            <person name="Berendsen E.M."/>
            <person name="Wells-Bennik M.H."/>
            <person name="Kuipers O.P."/>
        </authorList>
    </citation>
    <scope>NUCLEOTIDE SEQUENCE [LARGE SCALE GENOMIC DNA]</scope>
    <source>
        <strain evidence="11 12">AF16</strain>
    </source>
</reference>
<feature type="binding site" evidence="9">
    <location>
        <position position="83"/>
    </location>
    <ligand>
        <name>substrate</name>
    </ligand>
</feature>
<evidence type="ECO:0000313" key="11">
    <source>
        <dbReference type="EMBL" id="OAO79642.1"/>
    </source>
</evidence>
<dbReference type="HAMAP" id="MF_00197">
    <property type="entry name" value="DAP_epimerase"/>
    <property type="match status" value="1"/>
</dbReference>
<dbReference type="GO" id="GO:0005829">
    <property type="term" value="C:cytosol"/>
    <property type="evidence" value="ECO:0007669"/>
    <property type="project" value="TreeGrafter"/>
</dbReference>
<dbReference type="UniPathway" id="UPA00034">
    <property type="reaction ID" value="UER00025"/>
</dbReference>
<keyword evidence="7 9" id="KW-0413">Isomerase</keyword>
<dbReference type="PROSITE" id="PS01326">
    <property type="entry name" value="DAP_EPIMERASE"/>
    <property type="match status" value="1"/>
</dbReference>
<evidence type="ECO:0000256" key="9">
    <source>
        <dbReference type="HAMAP-Rule" id="MF_00197"/>
    </source>
</evidence>
<keyword evidence="6 9" id="KW-0457">Lysine biosynthesis</keyword>
<sequence length="300" mass="33057">MMTMYSVIKDVCGGEVMRSFSFTKMHGLGNSYIYVNMFKECLAEEELSYIAKRVSNVHTGIGSDGLILICPSDVAPVKMRIFNSDGSEGKNCGNGLRCVAKYAYEHGIVQEEQFLIETLSGLVEARVFVEDGKVNSVEVNMGKPRLSRAEIPMIGKEDDIVVSEPIEFEGHTYYMTGVSMGNPHAVFYVDQIEDAPVTSLGPIVEKDERFPEGINVEFVEVVNDRELHFRVWERGSGVTQACGTGACAAVVASVLNGKTKRNEETVVHLAGGDLYITWKENGDVLMRGAAETICIGVYYY</sequence>
<proteinExistence type="inferred from homology"/>
<evidence type="ECO:0000256" key="2">
    <source>
        <dbReference type="ARBA" id="ARBA00010219"/>
    </source>
</evidence>
<dbReference type="FunFam" id="3.10.310.10:FF:000004">
    <property type="entry name" value="Diaminopimelate epimerase"/>
    <property type="match status" value="1"/>
</dbReference>
<comment type="subunit">
    <text evidence="9">Homodimer.</text>
</comment>
<name>A0A178T8C1_9BACL</name>
<evidence type="ECO:0000256" key="10">
    <source>
        <dbReference type="PROSITE-ProRule" id="PRU10125"/>
    </source>
</evidence>
<evidence type="ECO:0000256" key="3">
    <source>
        <dbReference type="ARBA" id="ARBA00013080"/>
    </source>
</evidence>
<evidence type="ECO:0000313" key="12">
    <source>
        <dbReference type="Proteomes" id="UP000078336"/>
    </source>
</evidence>
<protein>
    <recommendedName>
        <fullName evidence="3 9">Diaminopimelate epimerase</fullName>
        <shortName evidence="9">DAP epimerase</shortName>
        <ecNumber evidence="3 9">5.1.1.7</ecNumber>
    </recommendedName>
    <alternativeName>
        <fullName evidence="9">PLP-independent amino acid racemase</fullName>
    </alternativeName>
</protein>
<feature type="binding site" evidence="9">
    <location>
        <position position="182"/>
    </location>
    <ligand>
        <name>substrate</name>
    </ligand>
</feature>
<feature type="binding site" evidence="9">
    <location>
        <begin position="93"/>
        <end position="94"/>
    </location>
    <ligand>
        <name>substrate</name>
    </ligand>
</feature>
<dbReference type="FunFam" id="3.10.310.10:FF:000006">
    <property type="entry name" value="Diaminopimelate epimerase"/>
    <property type="match status" value="1"/>
</dbReference>
<feature type="binding site" evidence="9">
    <location>
        <begin position="243"/>
        <end position="244"/>
    </location>
    <ligand>
        <name>substrate</name>
    </ligand>
</feature>
<dbReference type="Gene3D" id="3.10.310.10">
    <property type="entry name" value="Diaminopimelate Epimerase, Chain A, domain 1"/>
    <property type="match status" value="2"/>
</dbReference>
<comment type="pathway">
    <text evidence="1 9">Amino-acid biosynthesis; L-lysine biosynthesis via DAP pathway; DL-2,6-diaminopimelate from LL-2,6-diaminopimelate: step 1/1.</text>
</comment>
<dbReference type="AlphaFoldDB" id="A0A178T8C1"/>
<evidence type="ECO:0000256" key="6">
    <source>
        <dbReference type="ARBA" id="ARBA00023154"/>
    </source>
</evidence>
<dbReference type="InterPro" id="IPR018510">
    <property type="entry name" value="DAP_epimerase_AS"/>
</dbReference>
<dbReference type="NCBIfam" id="TIGR00652">
    <property type="entry name" value="DapF"/>
    <property type="match status" value="1"/>
</dbReference>
<dbReference type="PANTHER" id="PTHR31689:SF0">
    <property type="entry name" value="DIAMINOPIMELATE EPIMERASE"/>
    <property type="match status" value="1"/>
</dbReference>
<dbReference type="Pfam" id="PF01678">
    <property type="entry name" value="DAP_epimerase"/>
    <property type="match status" value="2"/>
</dbReference>
<evidence type="ECO:0000256" key="1">
    <source>
        <dbReference type="ARBA" id="ARBA00005196"/>
    </source>
</evidence>
<organism evidence="11 12">
    <name type="scientific">Anoxybacillus flavithermus</name>
    <dbReference type="NCBI Taxonomy" id="33934"/>
    <lineage>
        <taxon>Bacteria</taxon>
        <taxon>Bacillati</taxon>
        <taxon>Bacillota</taxon>
        <taxon>Bacilli</taxon>
        <taxon>Bacillales</taxon>
        <taxon>Anoxybacillaceae</taxon>
        <taxon>Anoxybacillus</taxon>
    </lineage>
</organism>
<comment type="function">
    <text evidence="9">Catalyzes the stereoinversion of LL-2,6-diaminopimelate (L,L-DAP) to meso-diaminopimelate (meso-DAP), a precursor of L-lysine and an essential component of the bacterial peptidoglycan.</text>
</comment>
<comment type="caution">
    <text evidence="9">Lacks conserved residue(s) required for the propagation of feature annotation.</text>
</comment>
<evidence type="ECO:0000256" key="5">
    <source>
        <dbReference type="ARBA" id="ARBA00022605"/>
    </source>
</evidence>
<dbReference type="EMBL" id="LUCQ01000083">
    <property type="protein sequence ID" value="OAO79642.1"/>
    <property type="molecule type" value="Genomic_DNA"/>
</dbReference>
<dbReference type="InterPro" id="IPR001653">
    <property type="entry name" value="DAP_epimerase_DapF"/>
</dbReference>
<dbReference type="GO" id="GO:0008837">
    <property type="term" value="F:diaminopimelate epimerase activity"/>
    <property type="evidence" value="ECO:0007669"/>
    <property type="project" value="UniProtKB-UniRule"/>
</dbReference>
<keyword evidence="12" id="KW-1185">Reference proteome</keyword>
<dbReference type="Proteomes" id="UP000078336">
    <property type="component" value="Unassembled WGS sequence"/>
</dbReference>
<dbReference type="EC" id="5.1.1.7" evidence="3 9"/>